<reference evidence="1 2" key="1">
    <citation type="submission" date="2009-11" db="EMBL/GenBank/DDBJ databases">
        <authorList>
            <person name="Weinstock G."/>
            <person name="Sodergren E."/>
            <person name="Clifton S."/>
            <person name="Fulton L."/>
            <person name="Fulton B."/>
            <person name="Courtney L."/>
            <person name="Fronick C."/>
            <person name="Harrison M."/>
            <person name="Strong C."/>
            <person name="Farmer C."/>
            <person name="Delahaunty K."/>
            <person name="Markovic C."/>
            <person name="Hall O."/>
            <person name="Minx P."/>
            <person name="Tomlinson C."/>
            <person name="Mitreva M."/>
            <person name="Nelson J."/>
            <person name="Hou S."/>
            <person name="Wollam A."/>
            <person name="Pepin K.H."/>
            <person name="Johnson M."/>
            <person name="Bhonagiri V."/>
            <person name="Nash W.E."/>
            <person name="Warren W."/>
            <person name="Chinwalla A."/>
            <person name="Mardis E.R."/>
            <person name="Wilson R.K."/>
        </authorList>
    </citation>
    <scope>NUCLEOTIDE SEQUENCE [LARGE SCALE GENOMIC DNA]</scope>
    <source>
        <strain evidence="1 2">F0302</strain>
    </source>
</reference>
<protein>
    <submittedName>
        <fullName evidence="1">Uncharacterized protein</fullName>
    </submittedName>
</protein>
<dbReference type="AlphaFoldDB" id="D1QS49"/>
<sequence length="39" mass="4492">MHQITPQSDADANTFWCKWHVVLTQKGKQYAKNADFIAV</sequence>
<organism evidence="1 2">
    <name type="scientific">Segatella oris F0302</name>
    <dbReference type="NCBI Taxonomy" id="649760"/>
    <lineage>
        <taxon>Bacteria</taxon>
        <taxon>Pseudomonadati</taxon>
        <taxon>Bacteroidota</taxon>
        <taxon>Bacteroidia</taxon>
        <taxon>Bacteroidales</taxon>
        <taxon>Prevotellaceae</taxon>
        <taxon>Segatella</taxon>
    </lineage>
</organism>
<name>D1QS49_9BACT</name>
<dbReference type="EMBL" id="ACUZ02000033">
    <property type="protein sequence ID" value="EFB31804.1"/>
    <property type="molecule type" value="Genomic_DNA"/>
</dbReference>
<accession>D1QS49</accession>
<evidence type="ECO:0000313" key="2">
    <source>
        <dbReference type="Proteomes" id="UP000004079"/>
    </source>
</evidence>
<evidence type="ECO:0000313" key="1">
    <source>
        <dbReference type="EMBL" id="EFB31804.1"/>
    </source>
</evidence>
<gene>
    <name evidence="1" type="ORF">HMPREF0971_01805</name>
</gene>
<dbReference type="HOGENOM" id="CLU_3314757_0_0_10"/>
<dbReference type="Proteomes" id="UP000004079">
    <property type="component" value="Unassembled WGS sequence"/>
</dbReference>
<proteinExistence type="predicted"/>
<dbReference type="STRING" id="649760.HMPREF0971_01805"/>
<comment type="caution">
    <text evidence="1">The sequence shown here is derived from an EMBL/GenBank/DDBJ whole genome shotgun (WGS) entry which is preliminary data.</text>
</comment>